<evidence type="ECO:0000313" key="2">
    <source>
        <dbReference type="EMBL" id="KRM41395.1"/>
    </source>
</evidence>
<evidence type="ECO:0000313" key="3">
    <source>
        <dbReference type="Proteomes" id="UP000051010"/>
    </source>
</evidence>
<dbReference type="InterPro" id="IPR016040">
    <property type="entry name" value="NAD(P)-bd_dom"/>
</dbReference>
<proteinExistence type="predicted"/>
<organism evidence="2 3">
    <name type="scientific">Lentilactobacillus parafarraginis DSM 18390 = JCM 14109</name>
    <dbReference type="NCBI Taxonomy" id="1423786"/>
    <lineage>
        <taxon>Bacteria</taxon>
        <taxon>Bacillati</taxon>
        <taxon>Bacillota</taxon>
        <taxon>Bacilli</taxon>
        <taxon>Lactobacillales</taxon>
        <taxon>Lactobacillaceae</taxon>
        <taxon>Lentilactobacillus</taxon>
    </lineage>
</organism>
<dbReference type="EMBL" id="AZFZ01000060">
    <property type="protein sequence ID" value="KRM41395.1"/>
    <property type="molecule type" value="Genomic_DNA"/>
</dbReference>
<evidence type="ECO:0000259" key="1">
    <source>
        <dbReference type="Pfam" id="PF13460"/>
    </source>
</evidence>
<dbReference type="Gene3D" id="3.90.25.10">
    <property type="entry name" value="UDP-galactose 4-epimerase, domain 1"/>
    <property type="match status" value="1"/>
</dbReference>
<gene>
    <name evidence="2" type="ORF">FD47_GL002449</name>
</gene>
<comment type="caution">
    <text evidence="2">The sequence shown here is derived from an EMBL/GenBank/DDBJ whole genome shotgun (WGS) entry which is preliminary data.</text>
</comment>
<dbReference type="Proteomes" id="UP000051010">
    <property type="component" value="Unassembled WGS sequence"/>
</dbReference>
<dbReference type="Gene3D" id="3.40.50.720">
    <property type="entry name" value="NAD(P)-binding Rossmann-like Domain"/>
    <property type="match status" value="1"/>
</dbReference>
<dbReference type="PATRIC" id="fig|1423786.4.peg.2567"/>
<accession>A0A0R1YQ71</accession>
<dbReference type="InterPro" id="IPR036291">
    <property type="entry name" value="NAD(P)-bd_dom_sf"/>
</dbReference>
<dbReference type="AlphaFoldDB" id="A0A0R1YQ71"/>
<dbReference type="PANTHER" id="PTHR43162:SF1">
    <property type="entry name" value="PRESTALK A DIFFERENTIATION PROTEIN A"/>
    <property type="match status" value="1"/>
</dbReference>
<name>A0A0R1YQ71_9LACO</name>
<dbReference type="Pfam" id="PF13460">
    <property type="entry name" value="NAD_binding_10"/>
    <property type="match status" value="1"/>
</dbReference>
<feature type="domain" description="NAD(P)-binding" evidence="1">
    <location>
        <begin position="7"/>
        <end position="121"/>
    </location>
</feature>
<dbReference type="PANTHER" id="PTHR43162">
    <property type="match status" value="1"/>
</dbReference>
<dbReference type="RefSeq" id="WP_056980707.1">
    <property type="nucleotide sequence ID" value="NZ_AZFZ01000060.1"/>
</dbReference>
<dbReference type="SUPFAM" id="SSF51735">
    <property type="entry name" value="NAD(P)-binding Rossmann-fold domains"/>
    <property type="match status" value="1"/>
</dbReference>
<dbReference type="InterPro" id="IPR051604">
    <property type="entry name" value="Ergot_Alk_Oxidoreductase"/>
</dbReference>
<protein>
    <submittedName>
        <fullName evidence="2">NmrA family protein</fullName>
    </submittedName>
</protein>
<reference evidence="2 3" key="1">
    <citation type="journal article" date="2015" name="Genome Announc.">
        <title>Expanding the biotechnology potential of lactobacilli through comparative genomics of 213 strains and associated genera.</title>
        <authorList>
            <person name="Sun Z."/>
            <person name="Harris H.M."/>
            <person name="McCann A."/>
            <person name="Guo C."/>
            <person name="Argimon S."/>
            <person name="Zhang W."/>
            <person name="Yang X."/>
            <person name="Jeffery I.B."/>
            <person name="Cooney J.C."/>
            <person name="Kagawa T.F."/>
            <person name="Liu W."/>
            <person name="Song Y."/>
            <person name="Salvetti E."/>
            <person name="Wrobel A."/>
            <person name="Rasinkangas P."/>
            <person name="Parkhill J."/>
            <person name="Rea M.C."/>
            <person name="O'Sullivan O."/>
            <person name="Ritari J."/>
            <person name="Douillard F.P."/>
            <person name="Paul Ross R."/>
            <person name="Yang R."/>
            <person name="Briner A.E."/>
            <person name="Felis G.E."/>
            <person name="de Vos W.M."/>
            <person name="Barrangou R."/>
            <person name="Klaenhammer T.R."/>
            <person name="Caufield P.W."/>
            <person name="Cui Y."/>
            <person name="Zhang H."/>
            <person name="O'Toole P.W."/>
        </authorList>
    </citation>
    <scope>NUCLEOTIDE SEQUENCE [LARGE SCALE GENOMIC DNA]</scope>
    <source>
        <strain evidence="2 3">DSM 18390</strain>
    </source>
</reference>
<sequence>MKITLLGSLGHINRVLIPSLVQAGHEVTVISSNPSRTAAIKVIGAIPAIGSMDDSHFLTRQFTGADAVYLMISGNQTTNDTLFNAAQAQGEIFADAVRKSHVKNVVNLSSLGANNPDSGSLYAYHAIEDQLSKLPNVNVAFIRPVGFYSNLFSNLPSIRNDHAIYSNIPDSLPQHWVDPSDIALVAKSLVVSVPAGKTVHYVYSDTFSLNDFITQLSQALPLPDLHFVPITDKQTRDQMIAHGVPKDTAEQFIKMNVAQRHPSSLYSDFNAKKPRAGNVKLADFVKTFVVAYNHPDQADRPNTVIDH</sequence>